<dbReference type="PANTHER" id="PTHR24379:SF121">
    <property type="entry name" value="C2H2-TYPE DOMAIN-CONTAINING PROTEIN"/>
    <property type="match status" value="1"/>
</dbReference>
<name>A0A553NBH6_TIGCA</name>
<evidence type="ECO:0000313" key="7">
    <source>
        <dbReference type="EMBL" id="TRY62793.1"/>
    </source>
</evidence>
<organism evidence="7 8">
    <name type="scientific">Tigriopus californicus</name>
    <name type="common">Marine copepod</name>
    <dbReference type="NCBI Taxonomy" id="6832"/>
    <lineage>
        <taxon>Eukaryota</taxon>
        <taxon>Metazoa</taxon>
        <taxon>Ecdysozoa</taxon>
        <taxon>Arthropoda</taxon>
        <taxon>Crustacea</taxon>
        <taxon>Multicrustacea</taxon>
        <taxon>Hexanauplia</taxon>
        <taxon>Copepoda</taxon>
        <taxon>Harpacticoida</taxon>
        <taxon>Harpacticidae</taxon>
        <taxon>Tigriopus</taxon>
    </lineage>
</organism>
<keyword evidence="4" id="KW-0862">Zinc</keyword>
<dbReference type="SUPFAM" id="SSF57667">
    <property type="entry name" value="beta-beta-alpha zinc fingers"/>
    <property type="match status" value="2"/>
</dbReference>
<keyword evidence="1" id="KW-0479">Metal-binding</keyword>
<dbReference type="STRING" id="6832.A0A553NBH6"/>
<evidence type="ECO:0000256" key="5">
    <source>
        <dbReference type="PROSITE-ProRule" id="PRU00042"/>
    </source>
</evidence>
<comment type="caution">
    <text evidence="7">The sequence shown here is derived from an EMBL/GenBank/DDBJ whole genome shotgun (WGS) entry which is preliminary data.</text>
</comment>
<dbReference type="PROSITE" id="PS00028">
    <property type="entry name" value="ZINC_FINGER_C2H2_1"/>
    <property type="match status" value="5"/>
</dbReference>
<reference evidence="7 8" key="1">
    <citation type="journal article" date="2018" name="Nat. Ecol. Evol.">
        <title>Genomic signatures of mitonuclear coevolution across populations of Tigriopus californicus.</title>
        <authorList>
            <person name="Barreto F.S."/>
            <person name="Watson E.T."/>
            <person name="Lima T.G."/>
            <person name="Willett C.S."/>
            <person name="Edmands S."/>
            <person name="Li W."/>
            <person name="Burton R.S."/>
        </authorList>
    </citation>
    <scope>NUCLEOTIDE SEQUENCE [LARGE SCALE GENOMIC DNA]</scope>
    <source>
        <strain evidence="7 8">San Diego</strain>
    </source>
</reference>
<feature type="domain" description="C2H2-type" evidence="6">
    <location>
        <begin position="581"/>
        <end position="604"/>
    </location>
</feature>
<feature type="domain" description="C2H2-type" evidence="6">
    <location>
        <begin position="230"/>
        <end position="258"/>
    </location>
</feature>
<dbReference type="GO" id="GO:0008270">
    <property type="term" value="F:zinc ion binding"/>
    <property type="evidence" value="ECO:0007669"/>
    <property type="project" value="UniProtKB-KW"/>
</dbReference>
<sequence length="615" mass="70791">MDFGAKILDKLQALPTPLNVFHLFIDNWMLFQRSSFDHFDDFGDPYISQIFLIEMSTGRYIHRSQGQTVDRGTSLDLEALASKLTQVFLGTQPCHGLPFQNKALVSNTLNILEYPFRRYASEQCQFYFNVSEMKSESIDDETKPLSRCPACQEAWQEARAIPVDSGFGDDILKMDQDDPVEHLVNFDCDINEDADIWSHHTNLRPKVNEVNNQVPEDTIAEEPSELRKAYKCKCCSKIFQTQSALTCHARKRKQEERAKRKVGCRECDDSDIVTFTQLAVHVAKHHSNQLANYTNFFPHEEDLSLMKEPMKCTVCDMINNGSALSHRHREIYHDLGDYSCAECQEPCLTYYDLVVHNYQKHGKATDHIPPSPSSLKVIVHEDGKIEYKKSKITCQVCLKTYSGSLGFVAHMRKKHSWGIFSCRPCGGSCHFAKDISAHVLNFHKDRPEIECPNCQRIFCLEKDPGVFTAHFQKCAPLPIERGPFQCQFCGKEYACKISLNAHIKMHQGIIKFKCQYCDFGSNHRNVWVTHEKMHLRKLGLCPESEEHRQTQQCDICGKQLANRLQVNQHIRAMHKGYKRTFQCKICGEFLKYSAALYKHKKERHGYVPKSAKLTK</sequence>
<dbReference type="SMART" id="SM00355">
    <property type="entry name" value="ZnF_C2H2"/>
    <property type="match status" value="10"/>
</dbReference>
<evidence type="ECO:0000256" key="1">
    <source>
        <dbReference type="ARBA" id="ARBA00022723"/>
    </source>
</evidence>
<dbReference type="Proteomes" id="UP000318571">
    <property type="component" value="Chromosome 10"/>
</dbReference>
<feature type="domain" description="C2H2-type" evidence="6">
    <location>
        <begin position="551"/>
        <end position="579"/>
    </location>
</feature>
<dbReference type="EMBL" id="VCGU01000458">
    <property type="protein sequence ID" value="TRY62793.1"/>
    <property type="molecule type" value="Genomic_DNA"/>
</dbReference>
<dbReference type="PANTHER" id="PTHR24379">
    <property type="entry name" value="KRAB AND ZINC FINGER DOMAIN-CONTAINING"/>
    <property type="match status" value="1"/>
</dbReference>
<proteinExistence type="predicted"/>
<keyword evidence="8" id="KW-1185">Reference proteome</keyword>
<keyword evidence="2" id="KW-0677">Repeat</keyword>
<evidence type="ECO:0000256" key="2">
    <source>
        <dbReference type="ARBA" id="ARBA00022737"/>
    </source>
</evidence>
<gene>
    <name evidence="7" type="ORF">TCAL_12065</name>
</gene>
<dbReference type="InterPro" id="IPR036236">
    <property type="entry name" value="Znf_C2H2_sf"/>
</dbReference>
<keyword evidence="3 5" id="KW-0863">Zinc-finger</keyword>
<protein>
    <recommendedName>
        <fullName evidence="6">C2H2-type domain-containing protein</fullName>
    </recommendedName>
</protein>
<feature type="domain" description="C2H2-type" evidence="6">
    <location>
        <begin position="484"/>
        <end position="508"/>
    </location>
</feature>
<evidence type="ECO:0000259" key="6">
    <source>
        <dbReference type="PROSITE" id="PS50157"/>
    </source>
</evidence>
<dbReference type="AlphaFoldDB" id="A0A553NBH6"/>
<accession>A0A553NBH6</accession>
<evidence type="ECO:0000313" key="8">
    <source>
        <dbReference type="Proteomes" id="UP000318571"/>
    </source>
</evidence>
<evidence type="ECO:0000256" key="3">
    <source>
        <dbReference type="ARBA" id="ARBA00022771"/>
    </source>
</evidence>
<dbReference type="PROSITE" id="PS50157">
    <property type="entry name" value="ZINC_FINGER_C2H2_2"/>
    <property type="match status" value="4"/>
</dbReference>
<evidence type="ECO:0000256" key="4">
    <source>
        <dbReference type="ARBA" id="ARBA00022833"/>
    </source>
</evidence>
<dbReference type="Gene3D" id="3.30.160.60">
    <property type="entry name" value="Classic Zinc Finger"/>
    <property type="match status" value="3"/>
</dbReference>
<dbReference type="InterPro" id="IPR013087">
    <property type="entry name" value="Znf_C2H2_type"/>
</dbReference>